<dbReference type="CDD" id="cd00200">
    <property type="entry name" value="WD40"/>
    <property type="match status" value="1"/>
</dbReference>
<dbReference type="InterPro" id="IPR036322">
    <property type="entry name" value="WD40_repeat_dom_sf"/>
</dbReference>
<dbReference type="SUPFAM" id="SSF81383">
    <property type="entry name" value="F-box domain"/>
    <property type="match status" value="1"/>
</dbReference>
<dbReference type="AlphaFoldDB" id="A0A9N9NHG4"/>
<keyword evidence="1 4" id="KW-0853">WD repeat</keyword>
<dbReference type="InterPro" id="IPR001810">
    <property type="entry name" value="F-box_dom"/>
</dbReference>
<feature type="compositionally biased region" description="Low complexity" evidence="5">
    <location>
        <begin position="159"/>
        <end position="171"/>
    </location>
</feature>
<dbReference type="PANTHER" id="PTHR19872:SF9">
    <property type="entry name" value="UBIQUITIN-BINDING SDF UBIQUITIN LIGASE COMPLEX SUBUNIT"/>
    <property type="match status" value="1"/>
</dbReference>
<evidence type="ECO:0000256" key="4">
    <source>
        <dbReference type="PROSITE-ProRule" id="PRU00221"/>
    </source>
</evidence>
<dbReference type="InterPro" id="IPR051075">
    <property type="entry name" value="SCF_subunit_WD-repeat"/>
</dbReference>
<dbReference type="Proteomes" id="UP000789508">
    <property type="component" value="Unassembled WGS sequence"/>
</dbReference>
<dbReference type="EMBL" id="CAJVPS010032121">
    <property type="protein sequence ID" value="CAG8734516.1"/>
    <property type="molecule type" value="Genomic_DNA"/>
</dbReference>
<dbReference type="PROSITE" id="PS50082">
    <property type="entry name" value="WD_REPEATS_2"/>
    <property type="match status" value="6"/>
</dbReference>
<dbReference type="PROSITE" id="PS50294">
    <property type="entry name" value="WD_REPEATS_REGION"/>
    <property type="match status" value="4"/>
</dbReference>
<keyword evidence="3" id="KW-0833">Ubl conjugation pathway</keyword>
<evidence type="ECO:0000256" key="2">
    <source>
        <dbReference type="ARBA" id="ARBA00022737"/>
    </source>
</evidence>
<dbReference type="OrthoDB" id="5580488at2759"/>
<dbReference type="PROSITE" id="PS50181">
    <property type="entry name" value="FBOX"/>
    <property type="match status" value="1"/>
</dbReference>
<evidence type="ECO:0000259" key="6">
    <source>
        <dbReference type="PROSITE" id="PS50181"/>
    </source>
</evidence>
<organism evidence="7 8">
    <name type="scientific">Ambispora leptoticha</name>
    <dbReference type="NCBI Taxonomy" id="144679"/>
    <lineage>
        <taxon>Eukaryota</taxon>
        <taxon>Fungi</taxon>
        <taxon>Fungi incertae sedis</taxon>
        <taxon>Mucoromycota</taxon>
        <taxon>Glomeromycotina</taxon>
        <taxon>Glomeromycetes</taxon>
        <taxon>Archaeosporales</taxon>
        <taxon>Ambisporaceae</taxon>
        <taxon>Ambispora</taxon>
    </lineage>
</organism>
<dbReference type="InterPro" id="IPR001680">
    <property type="entry name" value="WD40_rpt"/>
</dbReference>
<dbReference type="InterPro" id="IPR020472">
    <property type="entry name" value="WD40_PAC1"/>
</dbReference>
<dbReference type="InterPro" id="IPR015943">
    <property type="entry name" value="WD40/YVTN_repeat-like_dom_sf"/>
</dbReference>
<gene>
    <name evidence="7" type="ORF">ALEPTO_LOCUS12742</name>
</gene>
<feature type="compositionally biased region" description="Polar residues" evidence="5">
    <location>
        <begin position="148"/>
        <end position="158"/>
    </location>
</feature>
<feature type="non-terminal residue" evidence="7">
    <location>
        <position position="527"/>
    </location>
</feature>
<evidence type="ECO:0000313" key="7">
    <source>
        <dbReference type="EMBL" id="CAG8734516.1"/>
    </source>
</evidence>
<evidence type="ECO:0000313" key="8">
    <source>
        <dbReference type="Proteomes" id="UP000789508"/>
    </source>
</evidence>
<dbReference type="InterPro" id="IPR019775">
    <property type="entry name" value="WD40_repeat_CS"/>
</dbReference>
<dbReference type="PROSITE" id="PS00678">
    <property type="entry name" value="WD_REPEATS_1"/>
    <property type="match status" value="4"/>
</dbReference>
<feature type="repeat" description="WD" evidence="4">
    <location>
        <begin position="491"/>
        <end position="527"/>
    </location>
</feature>
<dbReference type="PRINTS" id="PR00320">
    <property type="entry name" value="GPROTEINBRPT"/>
</dbReference>
<feature type="repeat" description="WD" evidence="4">
    <location>
        <begin position="327"/>
        <end position="366"/>
    </location>
</feature>
<evidence type="ECO:0000256" key="1">
    <source>
        <dbReference type="ARBA" id="ARBA00022574"/>
    </source>
</evidence>
<feature type="repeat" description="WD" evidence="4">
    <location>
        <begin position="366"/>
        <end position="406"/>
    </location>
</feature>
<dbReference type="SMART" id="SM00320">
    <property type="entry name" value="WD40"/>
    <property type="match status" value="6"/>
</dbReference>
<feature type="non-terminal residue" evidence="7">
    <location>
        <position position="1"/>
    </location>
</feature>
<comment type="caution">
    <text evidence="7">The sequence shown here is derived from an EMBL/GenBank/DDBJ whole genome shotgun (WGS) entry which is preliminary data.</text>
</comment>
<evidence type="ECO:0000256" key="3">
    <source>
        <dbReference type="ARBA" id="ARBA00022786"/>
    </source>
</evidence>
<accession>A0A9N9NHG4</accession>
<feature type="repeat" description="WD" evidence="4">
    <location>
        <begin position="468"/>
        <end position="490"/>
    </location>
</feature>
<dbReference type="SUPFAM" id="SSF50978">
    <property type="entry name" value="WD40 repeat-like"/>
    <property type="match status" value="1"/>
</dbReference>
<dbReference type="InterPro" id="IPR036047">
    <property type="entry name" value="F-box-like_dom_sf"/>
</dbReference>
<evidence type="ECO:0000256" key="5">
    <source>
        <dbReference type="SAM" id="MobiDB-lite"/>
    </source>
</evidence>
<feature type="repeat" description="WD" evidence="4">
    <location>
        <begin position="246"/>
        <end position="286"/>
    </location>
</feature>
<sequence>QESIKHVWSIFSAAPAQNQRLILQGILNACCLSQLSFLSNNLKDLIRIDFLNALPSELSFKILSFLDAKSLYNVAQVSKTWKCLADDDVVWRKMCEQHIDKKCTKCGVGLPLLERKRKTRDKSRDKRLCSKRNSADLLPLHYHSYHNESSFQGHSNKTLSPSSSPSLSLNASPCASIPNSPEYFTHNEKRESKRLRALDPTSVSLFPPLDKPLLGSNQRRPWKDVFSERLAVEQNWRKGLYTCRTLKGHEDYVMCMQLDDNGTLITGSYDATVRIWNIETGEMVRVLKGHRRCVRGLQFDDVKLITCSMDQTLRIWNHHTGKLVRTLEGHTSGVNCLHFDEHILVSGSVDAEIKVWNFQTAECFTLTGHCEMINKVAIYQQTLLFSCSDDMTIRVWNLKTRSCISKLEGHVAQVQCVLPAPPSLFSSLVASTKDTGLKDTGLEECSNHEDDCDSVYSDYHDHSNLPILVSASLDNTIKIWSTRTGRCLRTLFGHVEGIWGLTMDKLRMASVAQDRTVKVWDVDTGKC</sequence>
<dbReference type="Pfam" id="PF12937">
    <property type="entry name" value="F-box-like"/>
    <property type="match status" value="1"/>
</dbReference>
<dbReference type="PANTHER" id="PTHR19872">
    <property type="entry name" value="UBIQUITIN LIGASE SPECIFICITY FACTOR/HREP PROTEIN"/>
    <property type="match status" value="1"/>
</dbReference>
<name>A0A9N9NHG4_9GLOM</name>
<feature type="domain" description="F-box" evidence="6">
    <location>
        <begin position="48"/>
        <end position="94"/>
    </location>
</feature>
<dbReference type="CDD" id="cd22147">
    <property type="entry name" value="F-box_SpPof1-like"/>
    <property type="match status" value="1"/>
</dbReference>
<keyword evidence="2" id="KW-0677">Repeat</keyword>
<feature type="repeat" description="WD" evidence="4">
    <location>
        <begin position="287"/>
        <end position="326"/>
    </location>
</feature>
<dbReference type="Pfam" id="PF00400">
    <property type="entry name" value="WD40"/>
    <property type="match status" value="6"/>
</dbReference>
<protein>
    <submittedName>
        <fullName evidence="7">3393_t:CDS:1</fullName>
    </submittedName>
</protein>
<dbReference type="SMART" id="SM00256">
    <property type="entry name" value="FBOX"/>
    <property type="match status" value="1"/>
</dbReference>
<dbReference type="Gene3D" id="1.20.1280.50">
    <property type="match status" value="1"/>
</dbReference>
<dbReference type="Gene3D" id="2.130.10.10">
    <property type="entry name" value="YVTN repeat-like/Quinoprotein amine dehydrogenase"/>
    <property type="match status" value="3"/>
</dbReference>
<keyword evidence="8" id="KW-1185">Reference proteome</keyword>
<proteinExistence type="predicted"/>
<feature type="region of interest" description="Disordered" evidence="5">
    <location>
        <begin position="148"/>
        <end position="171"/>
    </location>
</feature>
<reference evidence="7" key="1">
    <citation type="submission" date="2021-06" db="EMBL/GenBank/DDBJ databases">
        <authorList>
            <person name="Kallberg Y."/>
            <person name="Tangrot J."/>
            <person name="Rosling A."/>
        </authorList>
    </citation>
    <scope>NUCLEOTIDE SEQUENCE</scope>
    <source>
        <strain evidence="7">FL130A</strain>
    </source>
</reference>